<dbReference type="CDD" id="cd01667">
    <property type="entry name" value="TGS_ThrRS"/>
    <property type="match status" value="1"/>
</dbReference>
<dbReference type="InterPro" id="IPR047246">
    <property type="entry name" value="ThrRS_anticodon"/>
</dbReference>
<comment type="similarity">
    <text evidence="1 13">Belongs to the class-II aminoacyl-tRNA synthetase family.</text>
</comment>
<evidence type="ECO:0000256" key="8">
    <source>
        <dbReference type="ARBA" id="ARBA00022840"/>
    </source>
</evidence>
<dbReference type="InterPro" id="IPR036621">
    <property type="entry name" value="Anticodon-bd_dom_sf"/>
</dbReference>
<dbReference type="AlphaFoldDB" id="A0A561PWI3"/>
<dbReference type="InterPro" id="IPR012676">
    <property type="entry name" value="TGS-like"/>
</dbReference>
<dbReference type="SUPFAM" id="SSF52954">
    <property type="entry name" value="Class II aaRS ABD-related"/>
    <property type="match status" value="1"/>
</dbReference>
<gene>
    <name evidence="13" type="primary">thrS</name>
    <name evidence="16" type="ORF">FHW36_102237</name>
</gene>
<dbReference type="InterPro" id="IPR006195">
    <property type="entry name" value="aa-tRNA-synth_II"/>
</dbReference>
<evidence type="ECO:0000313" key="17">
    <source>
        <dbReference type="Proteomes" id="UP000320811"/>
    </source>
</evidence>
<dbReference type="HAMAP" id="MF_00184">
    <property type="entry name" value="Thr_tRNA_synth"/>
    <property type="match status" value="1"/>
</dbReference>
<evidence type="ECO:0000256" key="13">
    <source>
        <dbReference type="HAMAP-Rule" id="MF_00184"/>
    </source>
</evidence>
<feature type="domain" description="TGS" evidence="15">
    <location>
        <begin position="1"/>
        <end position="61"/>
    </location>
</feature>
<dbReference type="GO" id="GO:0006435">
    <property type="term" value="P:threonyl-tRNA aminoacylation"/>
    <property type="evidence" value="ECO:0007669"/>
    <property type="project" value="UniProtKB-UniRule"/>
</dbReference>
<keyword evidence="17" id="KW-1185">Reference proteome</keyword>
<dbReference type="SMART" id="SM00863">
    <property type="entry name" value="tRNA_SAD"/>
    <property type="match status" value="1"/>
</dbReference>
<dbReference type="Pfam" id="PF03129">
    <property type="entry name" value="HGTP_anticodon"/>
    <property type="match status" value="1"/>
</dbReference>
<dbReference type="CDD" id="cd00771">
    <property type="entry name" value="ThrRS_core"/>
    <property type="match status" value="1"/>
</dbReference>
<dbReference type="InterPro" id="IPR045864">
    <property type="entry name" value="aa-tRNA-synth_II/BPL/LPL"/>
</dbReference>
<keyword evidence="11 13" id="KW-0030">Aminoacyl-tRNA synthetase</keyword>
<dbReference type="InterPro" id="IPR002320">
    <property type="entry name" value="Thr-tRNA-ligase_IIa"/>
</dbReference>
<dbReference type="FunFam" id="3.30.54.20:FF:000002">
    <property type="entry name" value="Threonine--tRNA ligase"/>
    <property type="match status" value="1"/>
</dbReference>
<dbReference type="Gene3D" id="3.10.20.30">
    <property type="match status" value="1"/>
</dbReference>
<dbReference type="FunFam" id="3.40.50.800:FF:000001">
    <property type="entry name" value="Threonine--tRNA ligase"/>
    <property type="match status" value="1"/>
</dbReference>
<dbReference type="RefSeq" id="WP_145666111.1">
    <property type="nucleotide sequence ID" value="NZ_VIWO01000002.1"/>
</dbReference>
<evidence type="ECO:0000256" key="5">
    <source>
        <dbReference type="ARBA" id="ARBA00022723"/>
    </source>
</evidence>
<sequence>MINITFPDGAVRQYEPGVTALDIAKSISEGLARKVLAANVNGQVVDATRPILTDSTLQLLTWVDKDGKATMWHSSAHLMAEALEALYPGVKLGYGPSIENGFYYDVDLGDRTISEEDLKKIEAKMVELSKLNSEYIRKDISKADALAYFTEKGDQYKVETINELADGSISFYTQGGFTDLCRGPHIPNTGFIKSIKLTSIAGAYWRGNEKNKMLTRIYGITFPNQKELDEYLTLIEEAKKRDHRKLGKELELFAFSEKVGLGLPMWLPKGAMLRERLQRFLQEAQIASGYLPVVTPHIGNKNLYVTSGHYEKYGKDSFQPIHTPEEGEEFMLKPMNCPHHCELYKVTPKSYKDLPVRFAEFGTVYRYEQHGELHGLTRVRGFTQDDAHLFCRPDQVKAEFQKVIDLVMYVFNSLSFTDFTAQISLRDKEDRSKYIGSDENWELAERAIIESAAEKGLNTVVEYGEAAFYGPKLDFMVKDALGRKWQLGTIQVDYNLPERFELEYIGADNQRHRPVMIHRAPFGSLERFIAVLIEHCAGKFPLWLAPTQVKILPISDKSQEYAEKVAELLKKAEIRAEIDDRSEKIGKKIREAELAKIPYMLVLGEKEAADNVVAVRRQSKGDMGTMQIDAFTALINEEVANRKPLE</sequence>
<evidence type="ECO:0000256" key="2">
    <source>
        <dbReference type="ARBA" id="ARBA00022490"/>
    </source>
</evidence>
<dbReference type="Pfam" id="PF02824">
    <property type="entry name" value="TGS"/>
    <property type="match status" value="1"/>
</dbReference>
<dbReference type="GO" id="GO:0046872">
    <property type="term" value="F:metal ion binding"/>
    <property type="evidence" value="ECO:0007669"/>
    <property type="project" value="UniProtKB-KW"/>
</dbReference>
<feature type="binding site" evidence="13">
    <location>
        <position position="337"/>
    </location>
    <ligand>
        <name>Zn(2+)</name>
        <dbReference type="ChEBI" id="CHEBI:29105"/>
        <note>catalytic</note>
    </ligand>
</feature>
<dbReference type="GO" id="GO:0005737">
    <property type="term" value="C:cytoplasm"/>
    <property type="evidence" value="ECO:0007669"/>
    <property type="project" value="UniProtKB-SubCell"/>
</dbReference>
<dbReference type="InterPro" id="IPR004095">
    <property type="entry name" value="TGS"/>
</dbReference>
<dbReference type="Gene3D" id="3.40.50.800">
    <property type="entry name" value="Anticodon-binding domain"/>
    <property type="match status" value="1"/>
</dbReference>
<evidence type="ECO:0000256" key="9">
    <source>
        <dbReference type="ARBA" id="ARBA00022884"/>
    </source>
</evidence>
<keyword evidence="10 13" id="KW-0648">Protein biosynthesis</keyword>
<feature type="binding site" evidence="13">
    <location>
        <position position="518"/>
    </location>
    <ligand>
        <name>Zn(2+)</name>
        <dbReference type="ChEBI" id="CHEBI:29105"/>
        <note>catalytic</note>
    </ligand>
</feature>
<dbReference type="GO" id="GO:0004829">
    <property type="term" value="F:threonine-tRNA ligase activity"/>
    <property type="evidence" value="ECO:0007669"/>
    <property type="project" value="UniProtKB-UniRule"/>
</dbReference>
<accession>A0A561PWI3</accession>
<dbReference type="Gene3D" id="3.30.54.20">
    <property type="match status" value="1"/>
</dbReference>
<dbReference type="InterPro" id="IPR018163">
    <property type="entry name" value="Thr/Ala-tRNA-synth_IIc_edit"/>
</dbReference>
<dbReference type="PROSITE" id="PS50862">
    <property type="entry name" value="AA_TRNA_LIGASE_II"/>
    <property type="match status" value="1"/>
</dbReference>
<dbReference type="FunFam" id="3.10.20.30:FF:000005">
    <property type="entry name" value="Threonine--tRNA ligase"/>
    <property type="match status" value="1"/>
</dbReference>
<keyword evidence="9 13" id="KW-0694">RNA-binding</keyword>
<dbReference type="SUPFAM" id="SSF55681">
    <property type="entry name" value="Class II aaRS and biotin synthetases"/>
    <property type="match status" value="1"/>
</dbReference>
<dbReference type="GO" id="GO:0000049">
    <property type="term" value="F:tRNA binding"/>
    <property type="evidence" value="ECO:0007669"/>
    <property type="project" value="UniProtKB-KW"/>
</dbReference>
<evidence type="ECO:0000256" key="3">
    <source>
        <dbReference type="ARBA" id="ARBA00022555"/>
    </source>
</evidence>
<evidence type="ECO:0000256" key="1">
    <source>
        <dbReference type="ARBA" id="ARBA00008226"/>
    </source>
</evidence>
<dbReference type="Gene3D" id="3.30.980.10">
    <property type="entry name" value="Threonyl-trna Synthetase, Chain A, domain 2"/>
    <property type="match status" value="1"/>
</dbReference>
<comment type="cofactor">
    <cofactor evidence="13">
        <name>Zn(2+)</name>
        <dbReference type="ChEBI" id="CHEBI:29105"/>
    </cofactor>
    <text evidence="13">Binds 1 zinc ion per subunit.</text>
</comment>
<dbReference type="Gene3D" id="3.30.930.10">
    <property type="entry name" value="Bira Bifunctional Protein, Domain 2"/>
    <property type="match status" value="1"/>
</dbReference>
<keyword evidence="4 13" id="KW-0436">Ligase</keyword>
<dbReference type="SUPFAM" id="SSF55186">
    <property type="entry name" value="ThrRS/AlaRS common domain"/>
    <property type="match status" value="1"/>
</dbReference>
<evidence type="ECO:0000256" key="7">
    <source>
        <dbReference type="ARBA" id="ARBA00022833"/>
    </source>
</evidence>
<comment type="caution">
    <text evidence="13">Lacks conserved residue(s) required for the propagation of feature annotation.</text>
</comment>
<keyword evidence="8 13" id="KW-0067">ATP-binding</keyword>
<dbReference type="Pfam" id="PF00587">
    <property type="entry name" value="tRNA-synt_2b"/>
    <property type="match status" value="1"/>
</dbReference>
<dbReference type="NCBIfam" id="TIGR00418">
    <property type="entry name" value="thrS"/>
    <property type="match status" value="1"/>
</dbReference>
<dbReference type="PANTHER" id="PTHR11451:SF44">
    <property type="entry name" value="THREONINE--TRNA LIGASE, CHLOROPLASTIC_MITOCHONDRIAL 2"/>
    <property type="match status" value="1"/>
</dbReference>
<dbReference type="InterPro" id="IPR033728">
    <property type="entry name" value="ThrRS_core"/>
</dbReference>
<organism evidence="16 17">
    <name type="scientific">Chitinophaga polysaccharea</name>
    <dbReference type="NCBI Taxonomy" id="1293035"/>
    <lineage>
        <taxon>Bacteria</taxon>
        <taxon>Pseudomonadati</taxon>
        <taxon>Bacteroidota</taxon>
        <taxon>Chitinophagia</taxon>
        <taxon>Chitinophagales</taxon>
        <taxon>Chitinophagaceae</taxon>
        <taxon>Chitinophaga</taxon>
    </lineage>
</organism>
<evidence type="ECO:0000259" key="15">
    <source>
        <dbReference type="PROSITE" id="PS51880"/>
    </source>
</evidence>
<dbReference type="SUPFAM" id="SSF81271">
    <property type="entry name" value="TGS-like"/>
    <property type="match status" value="1"/>
</dbReference>
<evidence type="ECO:0000313" key="16">
    <source>
        <dbReference type="EMBL" id="TWF42481.1"/>
    </source>
</evidence>
<feature type="binding site" evidence="13">
    <location>
        <position position="388"/>
    </location>
    <ligand>
        <name>Zn(2+)</name>
        <dbReference type="ChEBI" id="CHEBI:29105"/>
        <note>catalytic</note>
    </ligand>
</feature>
<dbReference type="CDD" id="cd00860">
    <property type="entry name" value="ThrRS_anticodon"/>
    <property type="match status" value="1"/>
</dbReference>
<keyword evidence="6 13" id="KW-0547">Nucleotide-binding</keyword>
<comment type="catalytic activity">
    <reaction evidence="12 13">
        <text>tRNA(Thr) + L-threonine + ATP = L-threonyl-tRNA(Thr) + AMP + diphosphate + H(+)</text>
        <dbReference type="Rhea" id="RHEA:24624"/>
        <dbReference type="Rhea" id="RHEA-COMP:9670"/>
        <dbReference type="Rhea" id="RHEA-COMP:9704"/>
        <dbReference type="ChEBI" id="CHEBI:15378"/>
        <dbReference type="ChEBI" id="CHEBI:30616"/>
        <dbReference type="ChEBI" id="CHEBI:33019"/>
        <dbReference type="ChEBI" id="CHEBI:57926"/>
        <dbReference type="ChEBI" id="CHEBI:78442"/>
        <dbReference type="ChEBI" id="CHEBI:78534"/>
        <dbReference type="ChEBI" id="CHEBI:456215"/>
        <dbReference type="EC" id="6.1.1.3"/>
    </reaction>
</comment>
<dbReference type="InterPro" id="IPR012675">
    <property type="entry name" value="Beta-grasp_dom_sf"/>
</dbReference>
<dbReference type="InterPro" id="IPR002314">
    <property type="entry name" value="aa-tRNA-synt_IIb"/>
</dbReference>
<keyword evidence="5 13" id="KW-0479">Metal-binding</keyword>
<dbReference type="InterPro" id="IPR004154">
    <property type="entry name" value="Anticodon-bd"/>
</dbReference>
<dbReference type="EMBL" id="VIWO01000002">
    <property type="protein sequence ID" value="TWF42481.1"/>
    <property type="molecule type" value="Genomic_DNA"/>
</dbReference>
<keyword evidence="3 13" id="KW-0820">tRNA-binding</keyword>
<dbReference type="PROSITE" id="PS51880">
    <property type="entry name" value="TGS"/>
    <property type="match status" value="1"/>
</dbReference>
<dbReference type="Pfam" id="PF07973">
    <property type="entry name" value="tRNA_SAD"/>
    <property type="match status" value="1"/>
</dbReference>
<evidence type="ECO:0000256" key="11">
    <source>
        <dbReference type="ARBA" id="ARBA00023146"/>
    </source>
</evidence>
<dbReference type="InterPro" id="IPR012947">
    <property type="entry name" value="tRNA_SAD"/>
</dbReference>
<dbReference type="PRINTS" id="PR01047">
    <property type="entry name" value="TRNASYNTHTHR"/>
</dbReference>
<feature type="domain" description="Aminoacyl-transfer RNA synthetases class-II family profile" evidence="14">
    <location>
        <begin position="242"/>
        <end position="541"/>
    </location>
</feature>
<keyword evidence="7 13" id="KW-0862">Zinc</keyword>
<dbReference type="Proteomes" id="UP000320811">
    <property type="component" value="Unassembled WGS sequence"/>
</dbReference>
<dbReference type="FunFam" id="3.30.980.10:FF:000005">
    <property type="entry name" value="Threonyl-tRNA synthetase, mitochondrial"/>
    <property type="match status" value="1"/>
</dbReference>
<evidence type="ECO:0000256" key="4">
    <source>
        <dbReference type="ARBA" id="ARBA00022598"/>
    </source>
</evidence>
<dbReference type="EC" id="6.1.1.3" evidence="13"/>
<dbReference type="GO" id="GO:0005524">
    <property type="term" value="F:ATP binding"/>
    <property type="evidence" value="ECO:0007669"/>
    <property type="project" value="UniProtKB-UniRule"/>
</dbReference>
<dbReference type="PANTHER" id="PTHR11451">
    <property type="entry name" value="THREONINE-TRNA LIGASE"/>
    <property type="match status" value="1"/>
</dbReference>
<evidence type="ECO:0000256" key="6">
    <source>
        <dbReference type="ARBA" id="ARBA00022741"/>
    </source>
</evidence>
<evidence type="ECO:0000259" key="14">
    <source>
        <dbReference type="PROSITE" id="PS50862"/>
    </source>
</evidence>
<evidence type="ECO:0000256" key="12">
    <source>
        <dbReference type="ARBA" id="ARBA00049515"/>
    </source>
</evidence>
<protein>
    <recommendedName>
        <fullName evidence="13">Threonine--tRNA ligase</fullName>
        <ecNumber evidence="13">6.1.1.3</ecNumber>
    </recommendedName>
    <alternativeName>
        <fullName evidence="13">Threonyl-tRNA synthetase</fullName>
        <shortName evidence="13">ThrRS</shortName>
    </alternativeName>
</protein>
<dbReference type="FunFam" id="3.30.930.10:FF:000002">
    <property type="entry name" value="Threonine--tRNA ligase"/>
    <property type="match status" value="1"/>
</dbReference>
<name>A0A561PWI3_9BACT</name>
<proteinExistence type="inferred from homology"/>
<reference evidence="16 17" key="1">
    <citation type="submission" date="2019-06" db="EMBL/GenBank/DDBJ databases">
        <title>Sorghum-associated microbial communities from plants grown in Nebraska, USA.</title>
        <authorList>
            <person name="Schachtman D."/>
        </authorList>
    </citation>
    <scope>NUCLEOTIDE SEQUENCE [LARGE SCALE GENOMIC DNA]</scope>
    <source>
        <strain evidence="16 17">1209</strain>
    </source>
</reference>
<comment type="subunit">
    <text evidence="13">Homodimer.</text>
</comment>
<evidence type="ECO:0000256" key="10">
    <source>
        <dbReference type="ARBA" id="ARBA00022917"/>
    </source>
</evidence>
<comment type="caution">
    <text evidence="16">The sequence shown here is derived from an EMBL/GenBank/DDBJ whole genome shotgun (WGS) entry which is preliminary data.</text>
</comment>
<dbReference type="OrthoDB" id="9802304at2"/>
<keyword evidence="2 13" id="KW-0963">Cytoplasm</keyword>
<comment type="subcellular location">
    <subcellularLocation>
        <location evidence="13">Cytoplasm</location>
    </subcellularLocation>
</comment>